<evidence type="ECO:0000256" key="1">
    <source>
        <dbReference type="SAM" id="MobiDB-lite"/>
    </source>
</evidence>
<evidence type="ECO:0000313" key="2">
    <source>
        <dbReference type="EMBL" id="CAK7223685.1"/>
    </source>
</evidence>
<dbReference type="PANTHER" id="PTHR40132:SF1">
    <property type="entry name" value="PRE-MRNA-SPLICING FACTOR 38B"/>
    <property type="match status" value="1"/>
</dbReference>
<name>A0ABP0BXK3_9PEZI</name>
<reference evidence="2 3" key="1">
    <citation type="submission" date="2024-01" db="EMBL/GenBank/DDBJ databases">
        <authorList>
            <person name="Allen C."/>
            <person name="Tagirdzhanova G."/>
        </authorList>
    </citation>
    <scope>NUCLEOTIDE SEQUENCE [LARGE SCALE GENOMIC DNA]</scope>
</reference>
<feature type="compositionally biased region" description="Basic and acidic residues" evidence="1">
    <location>
        <begin position="117"/>
        <end position="133"/>
    </location>
</feature>
<feature type="region of interest" description="Disordered" evidence="1">
    <location>
        <begin position="85"/>
        <end position="223"/>
    </location>
</feature>
<keyword evidence="3" id="KW-1185">Reference proteome</keyword>
<sequence length="223" mass="25032">MDDDLEMQAYKLLIEPTSAPPVRGTRPASKMTPNTRFLSHIVREAKSHNAALLARETADAHKRLKRLMRKDGDNNNEFVGPRLASDRLVESSSDSAGVRIRGRGAHSAAAPGFSNSMDRHFAADYDPTKDVEHPLPAPRPEVAPRSTAEDEDTEMQDDRKQLLRDSSERLRKAGFTDREIAILARGGRRRPDYTPWAKRGEAREWDRDKVEGDEGPAKPAWAR</sequence>
<organism evidence="2 3">
    <name type="scientific">Sporothrix bragantina</name>
    <dbReference type="NCBI Taxonomy" id="671064"/>
    <lineage>
        <taxon>Eukaryota</taxon>
        <taxon>Fungi</taxon>
        <taxon>Dikarya</taxon>
        <taxon>Ascomycota</taxon>
        <taxon>Pezizomycotina</taxon>
        <taxon>Sordariomycetes</taxon>
        <taxon>Sordariomycetidae</taxon>
        <taxon>Ophiostomatales</taxon>
        <taxon>Ophiostomataceae</taxon>
        <taxon>Sporothrix</taxon>
    </lineage>
</organism>
<feature type="compositionally biased region" description="Basic and acidic residues" evidence="1">
    <location>
        <begin position="156"/>
        <end position="180"/>
    </location>
</feature>
<evidence type="ECO:0000313" key="3">
    <source>
        <dbReference type="Proteomes" id="UP001642406"/>
    </source>
</evidence>
<protein>
    <submittedName>
        <fullName evidence="2">Uncharacterized protein</fullName>
    </submittedName>
</protein>
<feature type="compositionally biased region" description="Basic and acidic residues" evidence="1">
    <location>
        <begin position="198"/>
        <end position="216"/>
    </location>
</feature>
<dbReference type="EMBL" id="CAWUHC010000045">
    <property type="protein sequence ID" value="CAK7223685.1"/>
    <property type="molecule type" value="Genomic_DNA"/>
</dbReference>
<gene>
    <name evidence="2" type="ORF">SBRCBS47491_005291</name>
</gene>
<dbReference type="PANTHER" id="PTHR40132">
    <property type="entry name" value="PRE-MRNA-SPLICING FACTOR 38B"/>
    <property type="match status" value="1"/>
</dbReference>
<proteinExistence type="predicted"/>
<accession>A0ABP0BXK3</accession>
<dbReference type="Proteomes" id="UP001642406">
    <property type="component" value="Unassembled WGS sequence"/>
</dbReference>
<comment type="caution">
    <text evidence="2">The sequence shown here is derived from an EMBL/GenBank/DDBJ whole genome shotgun (WGS) entry which is preliminary data.</text>
</comment>